<sequence length="64" mass="7405">EHFPFYKANDDRWKNSVRHNLSISPHFRKGGKAPNAAGHFWTIANEDKHSYTDLVRIQVSVLLS</sequence>
<dbReference type="SMART" id="SM00339">
    <property type="entry name" value="FH"/>
    <property type="match status" value="1"/>
</dbReference>
<keyword evidence="9" id="KW-1185">Reference proteome</keyword>
<comment type="caution">
    <text evidence="8">The sequence shown here is derived from an EMBL/GenBank/DDBJ whole genome shotgun (WGS) entry which is preliminary data.</text>
</comment>
<keyword evidence="2" id="KW-0805">Transcription regulation</keyword>
<dbReference type="Proteomes" id="UP000502823">
    <property type="component" value="Unassembled WGS sequence"/>
</dbReference>
<evidence type="ECO:0000256" key="2">
    <source>
        <dbReference type="ARBA" id="ARBA00023015"/>
    </source>
</evidence>
<dbReference type="InParanoid" id="A0A6L2PYK4"/>
<evidence type="ECO:0000256" key="3">
    <source>
        <dbReference type="ARBA" id="ARBA00023125"/>
    </source>
</evidence>
<keyword evidence="5 6" id="KW-0539">Nucleus</keyword>
<dbReference type="AlphaFoldDB" id="A0A6L2PYK4"/>
<dbReference type="GO" id="GO:0000987">
    <property type="term" value="F:cis-regulatory region sequence-specific DNA binding"/>
    <property type="evidence" value="ECO:0007669"/>
    <property type="project" value="TreeGrafter"/>
</dbReference>
<dbReference type="InterPro" id="IPR047119">
    <property type="entry name" value="FOXN2/3-like"/>
</dbReference>
<comment type="subcellular location">
    <subcellularLocation>
        <location evidence="1 6">Nucleus</location>
    </subcellularLocation>
</comment>
<accession>A0A6L2PYK4</accession>
<dbReference type="Pfam" id="PF00250">
    <property type="entry name" value="Forkhead"/>
    <property type="match status" value="1"/>
</dbReference>
<evidence type="ECO:0000313" key="9">
    <source>
        <dbReference type="Proteomes" id="UP000502823"/>
    </source>
</evidence>
<dbReference type="OrthoDB" id="5954824at2759"/>
<evidence type="ECO:0000256" key="6">
    <source>
        <dbReference type="PROSITE-ProRule" id="PRU00089"/>
    </source>
</evidence>
<protein>
    <recommendedName>
        <fullName evidence="7">Fork-head domain-containing protein</fullName>
    </recommendedName>
</protein>
<dbReference type="PROSITE" id="PS00658">
    <property type="entry name" value="FORK_HEAD_2"/>
    <property type="match status" value="1"/>
</dbReference>
<dbReference type="PANTHER" id="PTHR13962">
    <property type="entry name" value="FORKHEAD BOX PROTEIN N3-LIKE PROTEIN-RELATED"/>
    <property type="match status" value="1"/>
</dbReference>
<reference evidence="9" key="1">
    <citation type="submission" date="2020-01" db="EMBL/GenBank/DDBJ databases">
        <title>Draft genome sequence of the Termite Coptotermes fromosanus.</title>
        <authorList>
            <person name="Itakura S."/>
            <person name="Yosikawa Y."/>
            <person name="Umezawa K."/>
        </authorList>
    </citation>
    <scope>NUCLEOTIDE SEQUENCE [LARGE SCALE GENOMIC DNA]</scope>
</reference>
<keyword evidence="3 6" id="KW-0238">DNA-binding</keyword>
<name>A0A6L2PYK4_COPFO</name>
<evidence type="ECO:0000256" key="1">
    <source>
        <dbReference type="ARBA" id="ARBA00004123"/>
    </source>
</evidence>
<keyword evidence="4" id="KW-0804">Transcription</keyword>
<feature type="DNA-binding region" description="Fork-head" evidence="6">
    <location>
        <begin position="1"/>
        <end position="43"/>
    </location>
</feature>
<dbReference type="Gene3D" id="1.10.10.10">
    <property type="entry name" value="Winged helix-like DNA-binding domain superfamily/Winged helix DNA-binding domain"/>
    <property type="match status" value="1"/>
</dbReference>
<dbReference type="PROSITE" id="PS50039">
    <property type="entry name" value="FORK_HEAD_3"/>
    <property type="match status" value="1"/>
</dbReference>
<dbReference type="InterPro" id="IPR036390">
    <property type="entry name" value="WH_DNA-bd_sf"/>
</dbReference>
<feature type="non-terminal residue" evidence="8">
    <location>
        <position position="1"/>
    </location>
</feature>
<gene>
    <name evidence="8" type="ORF">Cfor_06954</name>
</gene>
<evidence type="ECO:0000259" key="7">
    <source>
        <dbReference type="PROSITE" id="PS50039"/>
    </source>
</evidence>
<evidence type="ECO:0000256" key="5">
    <source>
        <dbReference type="ARBA" id="ARBA00023242"/>
    </source>
</evidence>
<feature type="non-terminal residue" evidence="8">
    <location>
        <position position="64"/>
    </location>
</feature>
<dbReference type="InterPro" id="IPR036388">
    <property type="entry name" value="WH-like_DNA-bd_sf"/>
</dbReference>
<dbReference type="InterPro" id="IPR030456">
    <property type="entry name" value="TF_fork_head_CS_2"/>
</dbReference>
<dbReference type="InterPro" id="IPR001766">
    <property type="entry name" value="Fork_head_dom"/>
</dbReference>
<dbReference type="GO" id="GO:0005634">
    <property type="term" value="C:nucleus"/>
    <property type="evidence" value="ECO:0007669"/>
    <property type="project" value="UniProtKB-SubCell"/>
</dbReference>
<organism evidence="8 9">
    <name type="scientific">Coptotermes formosanus</name>
    <name type="common">Formosan subterranean termite</name>
    <dbReference type="NCBI Taxonomy" id="36987"/>
    <lineage>
        <taxon>Eukaryota</taxon>
        <taxon>Metazoa</taxon>
        <taxon>Ecdysozoa</taxon>
        <taxon>Arthropoda</taxon>
        <taxon>Hexapoda</taxon>
        <taxon>Insecta</taxon>
        <taxon>Pterygota</taxon>
        <taxon>Neoptera</taxon>
        <taxon>Polyneoptera</taxon>
        <taxon>Dictyoptera</taxon>
        <taxon>Blattodea</taxon>
        <taxon>Blattoidea</taxon>
        <taxon>Termitoidae</taxon>
        <taxon>Rhinotermitidae</taxon>
        <taxon>Coptotermes</taxon>
    </lineage>
</organism>
<dbReference type="GO" id="GO:0003700">
    <property type="term" value="F:DNA-binding transcription factor activity"/>
    <property type="evidence" value="ECO:0007669"/>
    <property type="project" value="InterPro"/>
</dbReference>
<dbReference type="EMBL" id="BLKM01000713">
    <property type="protein sequence ID" value="GFG37711.1"/>
    <property type="molecule type" value="Genomic_DNA"/>
</dbReference>
<feature type="domain" description="Fork-head" evidence="7">
    <location>
        <begin position="1"/>
        <end position="43"/>
    </location>
</feature>
<proteinExistence type="predicted"/>
<dbReference type="SUPFAM" id="SSF46785">
    <property type="entry name" value="Winged helix' DNA-binding domain"/>
    <property type="match status" value="1"/>
</dbReference>
<dbReference type="PANTHER" id="PTHR13962:SF17">
    <property type="entry name" value="FORKHEAD BOX PROTEIN N4"/>
    <property type="match status" value="1"/>
</dbReference>
<evidence type="ECO:0000313" key="8">
    <source>
        <dbReference type="EMBL" id="GFG37711.1"/>
    </source>
</evidence>
<evidence type="ECO:0000256" key="4">
    <source>
        <dbReference type="ARBA" id="ARBA00023163"/>
    </source>
</evidence>